<dbReference type="InterPro" id="IPR002048">
    <property type="entry name" value="EF_hand_dom"/>
</dbReference>
<keyword evidence="5" id="KW-0808">Transferase</keyword>
<dbReference type="AlphaFoldDB" id="A0A6A2YFG3"/>
<feature type="domain" description="EF-hand" evidence="18">
    <location>
        <begin position="859"/>
        <end position="894"/>
    </location>
</feature>
<dbReference type="PROSITE" id="PS00018">
    <property type="entry name" value="EF_HAND_1"/>
    <property type="match status" value="2"/>
</dbReference>
<dbReference type="InterPro" id="IPR000719">
    <property type="entry name" value="Prot_kinase_dom"/>
</dbReference>
<organism evidence="19 20">
    <name type="scientific">Hibiscus syriacus</name>
    <name type="common">Rose of Sharon</name>
    <dbReference type="NCBI Taxonomy" id="106335"/>
    <lineage>
        <taxon>Eukaryota</taxon>
        <taxon>Viridiplantae</taxon>
        <taxon>Streptophyta</taxon>
        <taxon>Embryophyta</taxon>
        <taxon>Tracheophyta</taxon>
        <taxon>Spermatophyta</taxon>
        <taxon>Magnoliopsida</taxon>
        <taxon>eudicotyledons</taxon>
        <taxon>Gunneridae</taxon>
        <taxon>Pentapetalae</taxon>
        <taxon>rosids</taxon>
        <taxon>malvids</taxon>
        <taxon>Malvales</taxon>
        <taxon>Malvaceae</taxon>
        <taxon>Malvoideae</taxon>
        <taxon>Hibiscus</taxon>
    </lineage>
</organism>
<keyword evidence="6" id="KW-0547">Nucleotide-binding</keyword>
<keyword evidence="4" id="KW-0597">Phosphoprotein</keyword>
<evidence type="ECO:0000256" key="11">
    <source>
        <dbReference type="ARBA" id="ARBA00023125"/>
    </source>
</evidence>
<keyword evidence="8" id="KW-0106">Calcium</keyword>
<keyword evidence="3" id="KW-0723">Serine/threonine-protein kinase</keyword>
<dbReference type="PANTHER" id="PTHR24349">
    <property type="entry name" value="SERINE/THREONINE-PROTEIN KINASE"/>
    <property type="match status" value="1"/>
</dbReference>
<evidence type="ECO:0000313" key="19">
    <source>
        <dbReference type="EMBL" id="KAE8673637.1"/>
    </source>
</evidence>
<dbReference type="PROSITE" id="PS50222">
    <property type="entry name" value="EF_HAND_2"/>
    <property type="match status" value="2"/>
</dbReference>
<dbReference type="InterPro" id="IPR043502">
    <property type="entry name" value="DNA/RNA_pol_sf"/>
</dbReference>
<feature type="domain" description="Protein kinase" evidence="17">
    <location>
        <begin position="419"/>
        <end position="800"/>
    </location>
</feature>
<keyword evidence="10" id="KW-0805">Transcription regulation</keyword>
<reference evidence="19" key="1">
    <citation type="submission" date="2019-09" db="EMBL/GenBank/DDBJ databases">
        <title>Draft genome information of white flower Hibiscus syriacus.</title>
        <authorList>
            <person name="Kim Y.-M."/>
        </authorList>
    </citation>
    <scope>NUCLEOTIDE SEQUENCE [LARGE SCALE GENOMIC DNA]</scope>
    <source>
        <strain evidence="19">YM2019G1</strain>
    </source>
</reference>
<dbReference type="GO" id="GO:0005524">
    <property type="term" value="F:ATP binding"/>
    <property type="evidence" value="ECO:0007669"/>
    <property type="project" value="UniProtKB-KW"/>
</dbReference>
<keyword evidence="9" id="KW-0067">ATP-binding</keyword>
<dbReference type="CDD" id="cd09272">
    <property type="entry name" value="RNase_HI_RT_Ty1"/>
    <property type="match status" value="1"/>
</dbReference>
<dbReference type="Gene3D" id="1.10.238.10">
    <property type="entry name" value="EF-hand"/>
    <property type="match status" value="4"/>
</dbReference>
<keyword evidence="20" id="KW-1185">Reference proteome</keyword>
<evidence type="ECO:0000256" key="8">
    <source>
        <dbReference type="ARBA" id="ARBA00022837"/>
    </source>
</evidence>
<dbReference type="SMART" id="SM00054">
    <property type="entry name" value="EFh"/>
    <property type="match status" value="2"/>
</dbReference>
<dbReference type="InterPro" id="IPR018247">
    <property type="entry name" value="EF_Hand_1_Ca_BS"/>
</dbReference>
<evidence type="ECO:0000256" key="12">
    <source>
        <dbReference type="ARBA" id="ARBA00023163"/>
    </source>
</evidence>
<dbReference type="GO" id="GO:0004674">
    <property type="term" value="F:protein serine/threonine kinase activity"/>
    <property type="evidence" value="ECO:0007669"/>
    <property type="project" value="UniProtKB-KW"/>
</dbReference>
<proteinExistence type="inferred from homology"/>
<keyword evidence="12" id="KW-0804">Transcription</keyword>
<dbReference type="InterPro" id="IPR005175">
    <property type="entry name" value="PPC_dom"/>
</dbReference>
<dbReference type="Proteomes" id="UP000436088">
    <property type="component" value="Unassembled WGS sequence"/>
</dbReference>
<dbReference type="InterPro" id="IPR011992">
    <property type="entry name" value="EF-hand-dom_pair"/>
</dbReference>
<dbReference type="Pfam" id="PF13499">
    <property type="entry name" value="EF-hand_7"/>
    <property type="match status" value="1"/>
</dbReference>
<evidence type="ECO:0000256" key="1">
    <source>
        <dbReference type="ARBA" id="ARBA00005354"/>
    </source>
</evidence>
<comment type="catalytic activity">
    <reaction evidence="15">
        <text>L-seryl-[protein] + ATP = O-phospho-L-seryl-[protein] + ADP + H(+)</text>
        <dbReference type="Rhea" id="RHEA:17989"/>
        <dbReference type="Rhea" id="RHEA-COMP:9863"/>
        <dbReference type="Rhea" id="RHEA-COMP:11604"/>
        <dbReference type="ChEBI" id="CHEBI:15378"/>
        <dbReference type="ChEBI" id="CHEBI:29999"/>
        <dbReference type="ChEBI" id="CHEBI:30616"/>
        <dbReference type="ChEBI" id="CHEBI:83421"/>
        <dbReference type="ChEBI" id="CHEBI:456216"/>
        <dbReference type="EC" id="2.7.11.1"/>
    </reaction>
</comment>
<accession>A0A6A2YFG3</accession>
<evidence type="ECO:0000256" key="7">
    <source>
        <dbReference type="ARBA" id="ARBA00022777"/>
    </source>
</evidence>
<dbReference type="Pfam" id="PF07727">
    <property type="entry name" value="RVT_2"/>
    <property type="match status" value="1"/>
</dbReference>
<dbReference type="GO" id="GO:0005509">
    <property type="term" value="F:calcium ion binding"/>
    <property type="evidence" value="ECO:0007669"/>
    <property type="project" value="InterPro"/>
</dbReference>
<name>A0A6A2YFG3_HIBSY</name>
<evidence type="ECO:0000256" key="10">
    <source>
        <dbReference type="ARBA" id="ARBA00023015"/>
    </source>
</evidence>
<evidence type="ECO:0000256" key="6">
    <source>
        <dbReference type="ARBA" id="ARBA00022741"/>
    </source>
</evidence>
<dbReference type="Pfam" id="PF03479">
    <property type="entry name" value="PCC"/>
    <property type="match status" value="1"/>
</dbReference>
<evidence type="ECO:0000256" key="3">
    <source>
        <dbReference type="ARBA" id="ARBA00022527"/>
    </source>
</evidence>
<dbReference type="InterPro" id="IPR013103">
    <property type="entry name" value="RVT_2"/>
</dbReference>
<dbReference type="Pfam" id="PF00069">
    <property type="entry name" value="Pkinase"/>
    <property type="match status" value="1"/>
</dbReference>
<evidence type="ECO:0000256" key="2">
    <source>
        <dbReference type="ARBA" id="ARBA00012513"/>
    </source>
</evidence>
<protein>
    <recommendedName>
        <fullName evidence="2">non-specific serine/threonine protein kinase</fullName>
        <ecNumber evidence="2">2.7.11.1</ecNumber>
    </recommendedName>
</protein>
<comment type="similarity">
    <text evidence="1">Belongs to the protein kinase superfamily. CAMK Ser/Thr protein kinase family. CaMK subfamily.</text>
</comment>
<feature type="domain" description="EF-hand" evidence="18">
    <location>
        <begin position="895"/>
        <end position="930"/>
    </location>
</feature>
<evidence type="ECO:0000259" key="17">
    <source>
        <dbReference type="PROSITE" id="PS50011"/>
    </source>
</evidence>
<dbReference type="EC" id="2.7.11.1" evidence="2"/>
<dbReference type="SUPFAM" id="SSF47473">
    <property type="entry name" value="EF-hand"/>
    <property type="match status" value="1"/>
</dbReference>
<evidence type="ECO:0000256" key="9">
    <source>
        <dbReference type="ARBA" id="ARBA00022840"/>
    </source>
</evidence>
<evidence type="ECO:0000256" key="14">
    <source>
        <dbReference type="ARBA" id="ARBA00047899"/>
    </source>
</evidence>
<evidence type="ECO:0000256" key="4">
    <source>
        <dbReference type="ARBA" id="ARBA00022553"/>
    </source>
</evidence>
<dbReference type="SMART" id="SM00220">
    <property type="entry name" value="S_TKc"/>
    <property type="match status" value="1"/>
</dbReference>
<evidence type="ECO:0000256" key="5">
    <source>
        <dbReference type="ARBA" id="ARBA00022679"/>
    </source>
</evidence>
<evidence type="ECO:0000259" key="18">
    <source>
        <dbReference type="PROSITE" id="PS50222"/>
    </source>
</evidence>
<gene>
    <name evidence="19" type="ORF">F3Y22_tig00111779pilonHSYRG00250</name>
</gene>
<keyword evidence="7 19" id="KW-0418">Kinase</keyword>
<keyword evidence="13" id="KW-0539">Nucleus</keyword>
<dbReference type="Gene3D" id="1.10.510.10">
    <property type="entry name" value="Transferase(Phosphotransferase) domain 1"/>
    <property type="match status" value="1"/>
</dbReference>
<dbReference type="InterPro" id="IPR011009">
    <property type="entry name" value="Kinase-like_dom_sf"/>
</dbReference>
<comment type="caution">
    <text evidence="19">The sequence shown here is derived from an EMBL/GenBank/DDBJ whole genome shotgun (WGS) entry which is preliminary data.</text>
</comment>
<evidence type="ECO:0000256" key="16">
    <source>
        <dbReference type="SAM" id="MobiDB-lite"/>
    </source>
</evidence>
<comment type="catalytic activity">
    <reaction evidence="14">
        <text>L-threonyl-[protein] + ATP = O-phospho-L-threonyl-[protein] + ADP + H(+)</text>
        <dbReference type="Rhea" id="RHEA:46608"/>
        <dbReference type="Rhea" id="RHEA-COMP:11060"/>
        <dbReference type="Rhea" id="RHEA-COMP:11605"/>
        <dbReference type="ChEBI" id="CHEBI:15378"/>
        <dbReference type="ChEBI" id="CHEBI:30013"/>
        <dbReference type="ChEBI" id="CHEBI:30616"/>
        <dbReference type="ChEBI" id="CHEBI:61977"/>
        <dbReference type="ChEBI" id="CHEBI:456216"/>
        <dbReference type="EC" id="2.7.11.1"/>
    </reaction>
</comment>
<feature type="region of interest" description="Disordered" evidence="16">
    <location>
        <begin position="100"/>
        <end position="135"/>
    </location>
</feature>
<dbReference type="EMBL" id="VEPZ02001425">
    <property type="protein sequence ID" value="KAE8673637.1"/>
    <property type="molecule type" value="Genomic_DNA"/>
</dbReference>
<dbReference type="SUPFAM" id="SSF56672">
    <property type="entry name" value="DNA/RNA polymerases"/>
    <property type="match status" value="1"/>
</dbReference>
<dbReference type="InterPro" id="IPR050205">
    <property type="entry name" value="CDPK_Ser/Thr_kinases"/>
</dbReference>
<evidence type="ECO:0000256" key="13">
    <source>
        <dbReference type="ARBA" id="ARBA00023242"/>
    </source>
</evidence>
<keyword evidence="11" id="KW-0238">DNA-binding</keyword>
<evidence type="ECO:0000313" key="20">
    <source>
        <dbReference type="Proteomes" id="UP000436088"/>
    </source>
</evidence>
<evidence type="ECO:0000256" key="15">
    <source>
        <dbReference type="ARBA" id="ARBA00048679"/>
    </source>
</evidence>
<sequence length="1102" mass="123525">MTAKRNLVKKEDIEDVRREVQIMHHLTGQPNIVELKGQATAVHPSPTNDLQPSVIIDVVHGIDKVLNNQAVPPCSTLHHYENESSTSRTSSLCHRVNEPMNSAKVDDEVTSGDNVDGSARHTVSPRQTDGSGDLRVPEHSTLAADSALQLSSHNNSSNMVVSTDTPGIVSRTSSSNVHSMVTRSKDEIFKPKVFSVQSIIDDEEPISIEQALLSPVWKDVVIAEYNALIGKGIWWLVSLPPDRTIIGCKWLFRIKKMLMGLLRAFMNGCKLRQFDLNNAFLNGYLREEVFMVQPPRFEQLAADGSRLVCKLEKVLYGLKQAPRSWYAKLCDFLGRIGFHGTQADASLFIRCLGKSFTYALVYVDDIIVTGQDETEVESVISQLSQEFSLKDLGDLNYFLGLEVQRTNHSLILRQKKFILELLERTGMRNARPVPTSMVVSPKLTQYMNAPCTQHWVAVKRILRYLCGTLDYGLVFQKTGFGLHLEAFTDADWASNVDDRRSISGFCVFLGGNLVSWGSKCQRSISRSTTEAEYRALADVVTDVVWIQALLTDMGILPSSTPVVWSDNTSAIAMSANPVMHSRSKHVELDLHFIREKVTADKVRVNYIPAQHQKADGFTKSLSRAYFSLFCCNLKIYCKVLESIDRRMCQQGKSGVTAPAKNILAGIVKRCICGNWEMKKMKHSLNQSSTLLNQDENSPLKATDLGDVFKDIAGRAYYMAPVVLEKKYGPEADIWSIGVMLYILLSENENAIFSEILRGDVDFTKDPWPSISPQAKDLVEKMLNLDPNQRLTDQQVCHPWIKEDREAPDTPLDNSVLVRFKQFKAMNNFKKVALRVIADCFSEEEIQGLKEMFKGMGTKLSEFEAKQLMEAADADGNRTVDYEEFITATMHMNRMDLEEHLYRAFQHFDKDNSRYITIEELEQGLRDYGMHDDKGTKEIISEVDSDNAKKLRDKHSYDLGKCLQSIHILWSVRQHHPYLERFTPVQVPSKCPVKPVILEISSGSDITNIIIIVARRNHVGFTIITVTGSVRHAPPHSLLGPFELHSFSGSFIGSSTLSVQLLLGAQGQLFEGLVGGKALAATQMRSNTSSILVVGTRATPQNL</sequence>
<dbReference type="CDD" id="cd00051">
    <property type="entry name" value="EFh"/>
    <property type="match status" value="1"/>
</dbReference>
<dbReference type="PROSITE" id="PS50011">
    <property type="entry name" value="PROTEIN_KINASE_DOM"/>
    <property type="match status" value="1"/>
</dbReference>
<dbReference type="SUPFAM" id="SSF56112">
    <property type="entry name" value="Protein kinase-like (PK-like)"/>
    <property type="match status" value="1"/>
</dbReference>